<dbReference type="AlphaFoldDB" id="A0A834C393"/>
<dbReference type="Proteomes" id="UP000646548">
    <property type="component" value="Unassembled WGS sequence"/>
</dbReference>
<dbReference type="SUPFAM" id="SSF48652">
    <property type="entry name" value="Tetraspanin"/>
    <property type="match status" value="1"/>
</dbReference>
<reference evidence="10" key="1">
    <citation type="journal article" name="BMC Genomics">
        <title>Long-read sequencing and de novo genome assembly of marine medaka (Oryzias melastigma).</title>
        <authorList>
            <person name="Liang P."/>
            <person name="Saqib H.S.A."/>
            <person name="Ni X."/>
            <person name="Shen Y."/>
        </authorList>
    </citation>
    <scope>NUCLEOTIDE SEQUENCE</scope>
    <source>
        <strain evidence="10">Bigg-433</strain>
    </source>
</reference>
<feature type="transmembrane region" description="Helical" evidence="9">
    <location>
        <begin position="36"/>
        <end position="59"/>
    </location>
</feature>
<comment type="caution">
    <text evidence="10">The sequence shown here is derived from an EMBL/GenBank/DDBJ whole genome shotgun (WGS) entry which is preliminary data.</text>
</comment>
<keyword evidence="5 9" id="KW-0472">Membrane</keyword>
<dbReference type="Pfam" id="PF00335">
    <property type="entry name" value="Tetraspanin"/>
    <property type="match status" value="1"/>
</dbReference>
<feature type="transmembrane region" description="Helical" evidence="9">
    <location>
        <begin position="112"/>
        <end position="137"/>
    </location>
</feature>
<dbReference type="PRINTS" id="PR00259">
    <property type="entry name" value="TMFOUR"/>
</dbReference>
<evidence type="ECO:0000256" key="7">
    <source>
        <dbReference type="ARBA" id="ARBA00046464"/>
    </source>
</evidence>
<evidence type="ECO:0000256" key="9">
    <source>
        <dbReference type="RuleBase" id="RU361218"/>
    </source>
</evidence>
<organism evidence="10 11">
    <name type="scientific">Oryzias melastigma</name>
    <name type="common">Marine medaka</name>
    <dbReference type="NCBI Taxonomy" id="30732"/>
    <lineage>
        <taxon>Eukaryota</taxon>
        <taxon>Metazoa</taxon>
        <taxon>Chordata</taxon>
        <taxon>Craniata</taxon>
        <taxon>Vertebrata</taxon>
        <taxon>Euteleostomi</taxon>
        <taxon>Actinopterygii</taxon>
        <taxon>Neopterygii</taxon>
        <taxon>Teleostei</taxon>
        <taxon>Neoteleostei</taxon>
        <taxon>Acanthomorphata</taxon>
        <taxon>Ovalentaria</taxon>
        <taxon>Atherinomorphae</taxon>
        <taxon>Beloniformes</taxon>
        <taxon>Adrianichthyidae</taxon>
        <taxon>Oryziinae</taxon>
        <taxon>Oryzias</taxon>
    </lineage>
</organism>
<protein>
    <recommendedName>
        <fullName evidence="9">Tetraspanin</fullName>
    </recommendedName>
</protein>
<comment type="function">
    <text evidence="8">Structural component of specialized membrane microdomains known as tetraspanin-enriched microdomains (TERMs), which act as platforms for receptor clustering and signaling. Participates thereby in diverse biological functions such as cell signal transduction, adhesion, migration and protein trafficking. Regulates neuronal differentiation in response to NGF by facilitating NGF-mediated activation of NTRK1/TRKA receptor tyrosine kinase and subsequent downstream signaling pathways. Plays a role in the inhibition of TNFalpha-induced apoptosis. Mechanistically, inhibits the NF-kappa-B signaling pathway by blocking phosphorylation of CHUK. Also promotes the stability of the thiamine transporter 1/SLC19A2 in intestinal epithelial cells leading to an increase of thiamine uptake process.</text>
</comment>
<comment type="similarity">
    <text evidence="2 9">Belongs to the tetraspanin (TM4SF) family.</text>
</comment>
<dbReference type="GO" id="GO:0012505">
    <property type="term" value="C:endomembrane system"/>
    <property type="evidence" value="ECO:0007669"/>
    <property type="project" value="UniProtKB-SubCell"/>
</dbReference>
<dbReference type="EMBL" id="WKFB01000471">
    <property type="protein sequence ID" value="KAF6722052.1"/>
    <property type="molecule type" value="Genomic_DNA"/>
</dbReference>
<gene>
    <name evidence="10" type="ORF">FQA47_007647</name>
</gene>
<name>A0A834C393_ORYME</name>
<dbReference type="PANTHER" id="PTHR19282:SF216">
    <property type="entry name" value="TETRASPANIN-1"/>
    <property type="match status" value="1"/>
</dbReference>
<evidence type="ECO:0000256" key="4">
    <source>
        <dbReference type="ARBA" id="ARBA00022989"/>
    </source>
</evidence>
<comment type="subunit">
    <text evidence="7">Interacts with SLC19A2. Interacts with NTRK1/TRKA.</text>
</comment>
<dbReference type="Gene3D" id="1.10.1450.10">
    <property type="entry name" value="Tetraspanin"/>
    <property type="match status" value="1"/>
</dbReference>
<dbReference type="PIRSF" id="PIRSF002419">
    <property type="entry name" value="Tetraspanin"/>
    <property type="match status" value="1"/>
</dbReference>
<comment type="subcellular location">
    <subcellularLocation>
        <location evidence="1">Endomembrane system</location>
        <topology evidence="1">Multi-pass membrane protein</topology>
    </subcellularLocation>
    <subcellularLocation>
        <location evidence="9">Membrane</location>
        <topology evidence="9">Multi-pass membrane protein</topology>
    </subcellularLocation>
</comment>
<accession>A0A834C393</accession>
<sequence length="254" mass="28281">MSFCTVKALLASFWTTPIIPVRAEQIKMGFFTFVKLMMTLVDLLIFLSGTTIMALGLWVSLDRGTYLRLLGPFPDRALEFLNVGYYCIATGGVMVLLGLVGFCGAQKQSKCLLLGFFSIILIIFITQLAAAAVLLYYSADAADILTEWLKYMYGMDTMITNIWNTTMTKMNCCGFFNYTDFLGSRFEAQNQGNLPPSCCMTDIGPCSRAEAERRQVKGCYEVILQSLTYHGNIVGGILIAAMVMSSYLYCYLDN</sequence>
<dbReference type="InterPro" id="IPR000301">
    <property type="entry name" value="Tetraspanin_animals"/>
</dbReference>
<dbReference type="GO" id="GO:0005886">
    <property type="term" value="C:plasma membrane"/>
    <property type="evidence" value="ECO:0007669"/>
    <property type="project" value="TreeGrafter"/>
</dbReference>
<dbReference type="InterPro" id="IPR018499">
    <property type="entry name" value="Tetraspanin/Peripherin"/>
</dbReference>
<evidence type="ECO:0000313" key="11">
    <source>
        <dbReference type="Proteomes" id="UP000646548"/>
    </source>
</evidence>
<evidence type="ECO:0000256" key="6">
    <source>
        <dbReference type="ARBA" id="ARBA00023180"/>
    </source>
</evidence>
<evidence type="ECO:0000256" key="3">
    <source>
        <dbReference type="ARBA" id="ARBA00022692"/>
    </source>
</evidence>
<feature type="transmembrane region" description="Helical" evidence="9">
    <location>
        <begin position="233"/>
        <end position="252"/>
    </location>
</feature>
<dbReference type="PANTHER" id="PTHR19282">
    <property type="entry name" value="TETRASPANIN"/>
    <property type="match status" value="1"/>
</dbReference>
<dbReference type="InterPro" id="IPR008952">
    <property type="entry name" value="Tetraspanin_EC2_sf"/>
</dbReference>
<keyword evidence="6" id="KW-0325">Glycoprotein</keyword>
<evidence type="ECO:0000256" key="2">
    <source>
        <dbReference type="ARBA" id="ARBA00006840"/>
    </source>
</evidence>
<evidence type="ECO:0000256" key="5">
    <source>
        <dbReference type="ARBA" id="ARBA00023136"/>
    </source>
</evidence>
<keyword evidence="4 9" id="KW-1133">Transmembrane helix</keyword>
<proteinExistence type="inferred from homology"/>
<evidence type="ECO:0000256" key="8">
    <source>
        <dbReference type="ARBA" id="ARBA00054958"/>
    </source>
</evidence>
<evidence type="ECO:0000256" key="1">
    <source>
        <dbReference type="ARBA" id="ARBA00004127"/>
    </source>
</evidence>
<feature type="transmembrane region" description="Helical" evidence="9">
    <location>
        <begin position="83"/>
        <end position="105"/>
    </location>
</feature>
<evidence type="ECO:0000313" key="10">
    <source>
        <dbReference type="EMBL" id="KAF6722052.1"/>
    </source>
</evidence>
<keyword evidence="3 9" id="KW-0812">Transmembrane</keyword>